<proteinExistence type="inferred from homology"/>
<dbReference type="PRINTS" id="PR00831">
    <property type="entry name" value="NEUROPHYSIN"/>
</dbReference>
<dbReference type="SMART" id="SM00003">
    <property type="entry name" value="NH"/>
    <property type="match status" value="1"/>
</dbReference>
<evidence type="ECO:0000313" key="7">
    <source>
        <dbReference type="Proteomes" id="UP000314986"/>
    </source>
</evidence>
<keyword evidence="4" id="KW-1015">Disulfide bond</keyword>
<evidence type="ECO:0000313" key="6">
    <source>
        <dbReference type="Ensembl" id="ENSCMIP00000027329.1"/>
    </source>
</evidence>
<reference evidence="6" key="5">
    <citation type="submission" date="2025-09" db="UniProtKB">
        <authorList>
            <consortium name="Ensembl"/>
        </authorList>
    </citation>
    <scope>IDENTIFICATION</scope>
</reference>
<feature type="chain" id="PRO_5021446587" evidence="5">
    <location>
        <begin position="20"/>
        <end position="244"/>
    </location>
</feature>
<reference evidence="7" key="2">
    <citation type="journal article" date="2007" name="PLoS Biol.">
        <title>Survey sequencing and comparative analysis of the elephant shark (Callorhinchus milii) genome.</title>
        <authorList>
            <person name="Venkatesh B."/>
            <person name="Kirkness E.F."/>
            <person name="Loh Y.H."/>
            <person name="Halpern A.L."/>
            <person name="Lee A.P."/>
            <person name="Johnson J."/>
            <person name="Dandona N."/>
            <person name="Viswanathan L.D."/>
            <person name="Tay A."/>
            <person name="Venter J.C."/>
            <person name="Strausberg R.L."/>
            <person name="Brenner S."/>
        </authorList>
    </citation>
    <scope>NUCLEOTIDE SEQUENCE [LARGE SCALE GENOMIC DNA]</scope>
</reference>
<organism evidence="6 7">
    <name type="scientific">Callorhinchus milii</name>
    <name type="common">Ghost shark</name>
    <dbReference type="NCBI Taxonomy" id="7868"/>
    <lineage>
        <taxon>Eukaryota</taxon>
        <taxon>Metazoa</taxon>
        <taxon>Chordata</taxon>
        <taxon>Craniata</taxon>
        <taxon>Vertebrata</taxon>
        <taxon>Chondrichthyes</taxon>
        <taxon>Holocephali</taxon>
        <taxon>Chimaeriformes</taxon>
        <taxon>Callorhinchidae</taxon>
        <taxon>Callorhinchus</taxon>
    </lineage>
</organism>
<keyword evidence="7" id="KW-1185">Reference proteome</keyword>
<evidence type="ECO:0000256" key="3">
    <source>
        <dbReference type="ARBA" id="ARBA00022729"/>
    </source>
</evidence>
<evidence type="ECO:0000256" key="1">
    <source>
        <dbReference type="ARBA" id="ARBA00007369"/>
    </source>
</evidence>
<dbReference type="Proteomes" id="UP000314986">
    <property type="component" value="Unassembled WGS sequence"/>
</dbReference>
<dbReference type="InterPro" id="IPR022423">
    <property type="entry name" value="Neurohypophysial_hormone_CS"/>
</dbReference>
<reference evidence="6" key="4">
    <citation type="submission" date="2025-08" db="UniProtKB">
        <authorList>
            <consortium name="Ensembl"/>
        </authorList>
    </citation>
    <scope>IDENTIFICATION</scope>
</reference>
<dbReference type="GeneTree" id="ENSGT00390000004511"/>
<dbReference type="GO" id="GO:0030141">
    <property type="term" value="C:secretory granule"/>
    <property type="evidence" value="ECO:0007669"/>
    <property type="project" value="TreeGrafter"/>
</dbReference>
<dbReference type="Pfam" id="PF00220">
    <property type="entry name" value="Hormone_4"/>
    <property type="match status" value="1"/>
</dbReference>
<dbReference type="Gene3D" id="2.60.9.10">
    <property type="entry name" value="Neurohypophysial hormone domain"/>
    <property type="match status" value="1"/>
</dbReference>
<keyword evidence="2" id="KW-0165">Cleavage on pair of basic residues</keyword>
<dbReference type="InParanoid" id="A0A4W3IAX1"/>
<dbReference type="SUPFAM" id="SSF49606">
    <property type="entry name" value="Neurophysin II"/>
    <property type="match status" value="1"/>
</dbReference>
<dbReference type="InterPro" id="IPR000981">
    <property type="entry name" value="Neurhyp_horm"/>
</dbReference>
<reference evidence="7" key="1">
    <citation type="journal article" date="2006" name="Science">
        <title>Ancient noncoding elements conserved in the human genome.</title>
        <authorList>
            <person name="Venkatesh B."/>
            <person name="Kirkness E.F."/>
            <person name="Loh Y.H."/>
            <person name="Halpern A.L."/>
            <person name="Lee A.P."/>
            <person name="Johnson J."/>
            <person name="Dandona N."/>
            <person name="Viswanathan L.D."/>
            <person name="Tay A."/>
            <person name="Venter J.C."/>
            <person name="Strausberg R.L."/>
            <person name="Brenner S."/>
        </authorList>
    </citation>
    <scope>NUCLEOTIDE SEQUENCE [LARGE SCALE GENOMIC DNA]</scope>
</reference>
<dbReference type="PROSITE" id="PS00264">
    <property type="entry name" value="NEUROHYPOPHYS_HORM"/>
    <property type="match status" value="1"/>
</dbReference>
<dbReference type="PANTHER" id="PTHR11681:SF5">
    <property type="entry name" value="ISOTOCIN"/>
    <property type="match status" value="1"/>
</dbReference>
<dbReference type="FunFam" id="2.60.9.10:FF:000001">
    <property type="entry name" value="oxytocin-neurophysin 1"/>
    <property type="match status" value="1"/>
</dbReference>
<accession>A0A4W3IAX1</accession>
<name>A0A4W3IAX1_CALMI</name>
<protein>
    <submittedName>
        <fullName evidence="6">Oxytocin</fullName>
    </submittedName>
</protein>
<dbReference type="Ensembl" id="ENSCMIT00000027765.1">
    <property type="protein sequence ID" value="ENSCMIP00000027329.1"/>
    <property type="gene ID" value="ENSCMIG00000011881.1"/>
</dbReference>
<feature type="signal peptide" evidence="5">
    <location>
        <begin position="1"/>
        <end position="19"/>
    </location>
</feature>
<evidence type="ECO:0000256" key="2">
    <source>
        <dbReference type="ARBA" id="ARBA00022685"/>
    </source>
</evidence>
<dbReference type="PANTHER" id="PTHR11681">
    <property type="entry name" value="NEUROPHYSIN"/>
    <property type="match status" value="1"/>
</dbReference>
<dbReference type="GO" id="GO:0005615">
    <property type="term" value="C:extracellular space"/>
    <property type="evidence" value="ECO:0007669"/>
    <property type="project" value="TreeGrafter"/>
</dbReference>
<dbReference type="AlphaFoldDB" id="A0A4W3IAX1"/>
<dbReference type="InterPro" id="IPR036387">
    <property type="entry name" value="Neurhyp_horm_dom_sf"/>
</dbReference>
<evidence type="ECO:0000256" key="4">
    <source>
        <dbReference type="ARBA" id="ARBA00023157"/>
    </source>
</evidence>
<reference evidence="7" key="3">
    <citation type="journal article" date="2014" name="Nature">
        <title>Elephant shark genome provides unique insights into gnathostome evolution.</title>
        <authorList>
            <consortium name="International Elephant Shark Genome Sequencing Consortium"/>
            <person name="Venkatesh B."/>
            <person name="Lee A.P."/>
            <person name="Ravi V."/>
            <person name="Maurya A.K."/>
            <person name="Lian M.M."/>
            <person name="Swann J.B."/>
            <person name="Ohta Y."/>
            <person name="Flajnik M.F."/>
            <person name="Sutoh Y."/>
            <person name="Kasahara M."/>
            <person name="Hoon S."/>
            <person name="Gangu V."/>
            <person name="Roy S.W."/>
            <person name="Irimia M."/>
            <person name="Korzh V."/>
            <person name="Kondrychyn I."/>
            <person name="Lim Z.W."/>
            <person name="Tay B.H."/>
            <person name="Tohari S."/>
            <person name="Kong K.W."/>
            <person name="Ho S."/>
            <person name="Lorente-Galdos B."/>
            <person name="Quilez J."/>
            <person name="Marques-Bonet T."/>
            <person name="Raney B.J."/>
            <person name="Ingham P.W."/>
            <person name="Tay A."/>
            <person name="Hillier L.W."/>
            <person name="Minx P."/>
            <person name="Boehm T."/>
            <person name="Wilson R.K."/>
            <person name="Brenner S."/>
            <person name="Warren W.C."/>
        </authorList>
    </citation>
    <scope>NUCLEOTIDE SEQUENCE [LARGE SCALE GENOMIC DNA]</scope>
</reference>
<comment type="similarity">
    <text evidence="1">Belongs to the vasopressin/oxytocin family.</text>
</comment>
<dbReference type="GO" id="GO:0005185">
    <property type="term" value="F:neurohypophyseal hormone activity"/>
    <property type="evidence" value="ECO:0007669"/>
    <property type="project" value="InterPro"/>
</dbReference>
<dbReference type="Pfam" id="PF00184">
    <property type="entry name" value="Hormone_5"/>
    <property type="match status" value="1"/>
</dbReference>
<dbReference type="STRING" id="7868.ENSCMIP00000027329"/>
<evidence type="ECO:0000256" key="5">
    <source>
        <dbReference type="SAM" id="SignalP"/>
    </source>
</evidence>
<keyword evidence="3 5" id="KW-0732">Signal</keyword>
<sequence>MHSACLALCLLCLVPFTMACYIQNCPLGGKRSIMDTQMRQCLPCGPDDRGRCFGPRICCGRDIGCYVGTAETLGCRGENYLPSPCEPAGRPCGSERGKCASPGICCDDGESICPHSPALARKDLKATEGVNSRFTQLIPGDEGYGLSAKTGGTGPLPMGHDKLRADLIEGFDRVSREKLFTLVGEAVTREDQFKIVNRDVRRMFFMHRFVRSGGFWDVTLHKFAAAFVNKHTVTSLYSTSCEAL</sequence>